<feature type="domain" description="GCVT N-terminal" evidence="1">
    <location>
        <begin position="20"/>
        <end position="271"/>
    </location>
</feature>
<name>A0A3B0VGP6_9ZZZZ</name>
<dbReference type="GO" id="GO:0008168">
    <property type="term" value="F:methyltransferase activity"/>
    <property type="evidence" value="ECO:0007669"/>
    <property type="project" value="UniProtKB-KW"/>
</dbReference>
<reference evidence="3" key="1">
    <citation type="submission" date="2018-06" db="EMBL/GenBank/DDBJ databases">
        <authorList>
            <person name="Zhirakovskaya E."/>
        </authorList>
    </citation>
    <scope>NUCLEOTIDE SEQUENCE</scope>
</reference>
<dbReference type="Pfam" id="PF08669">
    <property type="entry name" value="GCV_T_C"/>
    <property type="match status" value="1"/>
</dbReference>
<proteinExistence type="predicted"/>
<dbReference type="PIRSF" id="PIRSF006487">
    <property type="entry name" value="GcvT"/>
    <property type="match status" value="1"/>
</dbReference>
<dbReference type="InterPro" id="IPR013977">
    <property type="entry name" value="GcvT_C"/>
</dbReference>
<dbReference type="EMBL" id="UOEU01000941">
    <property type="protein sequence ID" value="VAW42705.1"/>
    <property type="molecule type" value="Genomic_DNA"/>
</dbReference>
<dbReference type="PANTHER" id="PTHR43757">
    <property type="entry name" value="AMINOMETHYLTRANSFERASE"/>
    <property type="match status" value="1"/>
</dbReference>
<keyword evidence="3" id="KW-0808">Transferase</keyword>
<gene>
    <name evidence="3" type="ORF">MNBD_CHLOROFLEXI01-292</name>
</gene>
<protein>
    <submittedName>
        <fullName evidence="3">Aminomethyltransferase</fullName>
    </submittedName>
</protein>
<organism evidence="3">
    <name type="scientific">hydrothermal vent metagenome</name>
    <dbReference type="NCBI Taxonomy" id="652676"/>
    <lineage>
        <taxon>unclassified sequences</taxon>
        <taxon>metagenomes</taxon>
        <taxon>ecological metagenomes</taxon>
    </lineage>
</organism>
<dbReference type="InterPro" id="IPR029043">
    <property type="entry name" value="GcvT/YgfZ_C"/>
</dbReference>
<dbReference type="InterPro" id="IPR027266">
    <property type="entry name" value="TrmE/GcvT-like"/>
</dbReference>
<dbReference type="SUPFAM" id="SSF103025">
    <property type="entry name" value="Folate-binding domain"/>
    <property type="match status" value="1"/>
</dbReference>
<evidence type="ECO:0000259" key="1">
    <source>
        <dbReference type="Pfam" id="PF01571"/>
    </source>
</evidence>
<dbReference type="PANTHER" id="PTHR43757:SF2">
    <property type="entry name" value="AMINOMETHYLTRANSFERASE, MITOCHONDRIAL"/>
    <property type="match status" value="1"/>
</dbReference>
<dbReference type="GO" id="GO:0032259">
    <property type="term" value="P:methylation"/>
    <property type="evidence" value="ECO:0007669"/>
    <property type="project" value="UniProtKB-KW"/>
</dbReference>
<dbReference type="Pfam" id="PF01571">
    <property type="entry name" value="GCV_T"/>
    <property type="match status" value="1"/>
</dbReference>
<keyword evidence="3" id="KW-0489">Methyltransferase</keyword>
<feature type="domain" description="Aminomethyltransferase C-terminal" evidence="2">
    <location>
        <begin position="323"/>
        <end position="390"/>
    </location>
</feature>
<accession>A0A3B0VGP6</accession>
<dbReference type="AlphaFoldDB" id="A0A3B0VGP6"/>
<dbReference type="Gene3D" id="3.30.1360.120">
    <property type="entry name" value="Probable tRNA modification gtpase trme, domain 1"/>
    <property type="match status" value="1"/>
</dbReference>
<evidence type="ECO:0000259" key="2">
    <source>
        <dbReference type="Pfam" id="PF08669"/>
    </source>
</evidence>
<dbReference type="SUPFAM" id="SSF101790">
    <property type="entry name" value="Aminomethyltransferase beta-barrel domain"/>
    <property type="match status" value="1"/>
</dbReference>
<dbReference type="InterPro" id="IPR006222">
    <property type="entry name" value="GCVT_N"/>
</dbReference>
<sequence length="397" mass="44587">MPFPTPFHSRTMPLVENYEWRDWAGYIAPSLYEPSHEREYFAIRNSAGLIDITPLFKYDVTGPDALRLVDRVMTRNIKKCRVGQVMYSPWCDEKGKVIDDGTISRLDENHFRLTAADPSLRWFQDVGVGLDAQVVNVTQDFAGLALQGPNSRAILAQIVEGIDFDKLRYFWLAHGTVDGFPIMITRTGFTGDLGYELWVRPPHAERLWDRLMETGANYGMLPAGMVALDMVRIEAGMLLIGVDYVSSHQAIIESQKSSPYEIGLGWTVKLDGDDFIGRRALIAEKEQGTSEWGFVGLELDWVGLEKLYADEDLPPQVAGRASRDAVPVYQNGKFVGQMTSHTFSPILKQAIGIGTVYTRFAAVGSQLDVEVTVEFKRKLVKATVVKTPFFNPKRKRA</sequence>
<dbReference type="InterPro" id="IPR028896">
    <property type="entry name" value="GcvT/YgfZ/DmdA"/>
</dbReference>
<evidence type="ECO:0000313" key="3">
    <source>
        <dbReference type="EMBL" id="VAW42705.1"/>
    </source>
</evidence>